<evidence type="ECO:0000313" key="2">
    <source>
        <dbReference type="EMBL" id="RMY76444.1"/>
    </source>
</evidence>
<feature type="compositionally biased region" description="Polar residues" evidence="1">
    <location>
        <begin position="504"/>
        <end position="516"/>
    </location>
</feature>
<name>A0A3M7EK42_HORWE</name>
<accession>A0A3M7EK42</accession>
<feature type="region of interest" description="Disordered" evidence="1">
    <location>
        <begin position="400"/>
        <end position="423"/>
    </location>
</feature>
<sequence length="516" mass="58161">MVPTTRFIILPRAGNSMEDFSEPWQPASYWGLYNGHLDSHRRVSRHPSPALGLPSWSPVTDHDHDWLRRQVEQRRNPEFYEEREEYPLGEFEAPNRDTHFSHLQSENDLYLAGADVDDPPQFRSGTPVEEDSFLHWYPSGDATLSYPDTDGQLASINNINIWLIEERSPLLHMAFDHSRNGRPHLHLESLTRMTALPFLRFLYTGSYALTSAAGDLYEDVPTSVLLHCQLYRLGDLYDLEELKQQAYLNVLRQCEFGCSSPEKPIDLCAAIRFLYEHLPNRTNVIEAILNYCVTCFISHRLAQDTDFQQLAYELRPFHQKLCWMATERGQDDAEAASAIIQMPFQPYIPETYASREEPSNKRLSDVIYHFHSDDSLDHFAKKRKTRMDATRVSNLTMALRSRGGPADVSAHTCADSSPSEDEGFSLVKRRESLPSARPIGVAGDSSDSEFELLSDLESRRCGNTVGSKGMSSQGDGNAASTVYALPFRTRDAAGAGTAADPSTAVDQGSDSEWSII</sequence>
<evidence type="ECO:0000313" key="3">
    <source>
        <dbReference type="Proteomes" id="UP000281468"/>
    </source>
</evidence>
<evidence type="ECO:0008006" key="4">
    <source>
        <dbReference type="Google" id="ProtNLM"/>
    </source>
</evidence>
<feature type="region of interest" description="Disordered" evidence="1">
    <location>
        <begin position="492"/>
        <end position="516"/>
    </location>
</feature>
<gene>
    <name evidence="2" type="ORF">D0862_13744</name>
</gene>
<evidence type="ECO:0000256" key="1">
    <source>
        <dbReference type="SAM" id="MobiDB-lite"/>
    </source>
</evidence>
<dbReference type="Proteomes" id="UP000281468">
    <property type="component" value="Unassembled WGS sequence"/>
</dbReference>
<comment type="caution">
    <text evidence="2">The sequence shown here is derived from an EMBL/GenBank/DDBJ whole genome shotgun (WGS) entry which is preliminary data.</text>
</comment>
<dbReference type="AlphaFoldDB" id="A0A3M7EK42"/>
<dbReference type="EMBL" id="QWIQ01000799">
    <property type="protein sequence ID" value="RMY76444.1"/>
    <property type="molecule type" value="Genomic_DNA"/>
</dbReference>
<protein>
    <recommendedName>
        <fullName evidence="4">BTB domain-containing protein</fullName>
    </recommendedName>
</protein>
<organism evidence="2 3">
    <name type="scientific">Hortaea werneckii</name>
    <name type="common">Black yeast</name>
    <name type="synonym">Cladosporium werneckii</name>
    <dbReference type="NCBI Taxonomy" id="91943"/>
    <lineage>
        <taxon>Eukaryota</taxon>
        <taxon>Fungi</taxon>
        <taxon>Dikarya</taxon>
        <taxon>Ascomycota</taxon>
        <taxon>Pezizomycotina</taxon>
        <taxon>Dothideomycetes</taxon>
        <taxon>Dothideomycetidae</taxon>
        <taxon>Mycosphaerellales</taxon>
        <taxon>Teratosphaeriaceae</taxon>
        <taxon>Hortaea</taxon>
    </lineage>
</organism>
<proteinExistence type="predicted"/>
<reference evidence="2 3" key="1">
    <citation type="journal article" date="2018" name="BMC Genomics">
        <title>Genomic evidence for intraspecific hybridization in a clonal and extremely halotolerant yeast.</title>
        <authorList>
            <person name="Gostincar C."/>
            <person name="Stajich J.E."/>
            <person name="Zupancic J."/>
            <person name="Zalar P."/>
            <person name="Gunde-Cimerman N."/>
        </authorList>
    </citation>
    <scope>NUCLEOTIDE SEQUENCE [LARGE SCALE GENOMIC DNA]</scope>
    <source>
        <strain evidence="2 3">EXF-171</strain>
    </source>
</reference>